<gene>
    <name evidence="4 6" type="primary">purK</name>
    <name evidence="6" type="ORF">GCM10007894_09810</name>
</gene>
<dbReference type="AlphaFoldDB" id="A0AA37TU67"/>
<dbReference type="Gene3D" id="3.30.1490.20">
    <property type="entry name" value="ATP-grasp fold, A domain"/>
    <property type="match status" value="1"/>
</dbReference>
<dbReference type="GO" id="GO:0005829">
    <property type="term" value="C:cytosol"/>
    <property type="evidence" value="ECO:0007669"/>
    <property type="project" value="TreeGrafter"/>
</dbReference>
<dbReference type="HAMAP" id="MF_01928">
    <property type="entry name" value="PurK"/>
    <property type="match status" value="1"/>
</dbReference>
<feature type="binding site" evidence="4">
    <location>
        <position position="185"/>
    </location>
    <ligand>
        <name>ATP</name>
        <dbReference type="ChEBI" id="CHEBI:30616"/>
    </ligand>
</feature>
<dbReference type="Gene3D" id="3.30.470.20">
    <property type="entry name" value="ATP-grasp fold, B domain"/>
    <property type="match status" value="1"/>
</dbReference>
<dbReference type="InterPro" id="IPR040686">
    <property type="entry name" value="PurK_C"/>
</dbReference>
<name>A0AA37TU67_9GAMM</name>
<dbReference type="NCBIfam" id="NF004679">
    <property type="entry name" value="PRK06019.1-5"/>
    <property type="match status" value="1"/>
</dbReference>
<keyword evidence="2 4" id="KW-0658">Purine biosynthesis</keyword>
<dbReference type="InterPro" id="IPR013815">
    <property type="entry name" value="ATP_grasp_subdomain_1"/>
</dbReference>
<dbReference type="PANTHER" id="PTHR11609">
    <property type="entry name" value="PURINE BIOSYNTHESIS PROTEIN 6/7, PUR6/7"/>
    <property type="match status" value="1"/>
</dbReference>
<dbReference type="SUPFAM" id="SSF52440">
    <property type="entry name" value="PreATP-grasp domain"/>
    <property type="match status" value="1"/>
</dbReference>
<accession>A0AA37TU67</accession>
<keyword evidence="4" id="KW-0436">Ligase</keyword>
<dbReference type="SUPFAM" id="SSF51246">
    <property type="entry name" value="Rudiment single hybrid motif"/>
    <property type="match status" value="1"/>
</dbReference>
<dbReference type="InterPro" id="IPR011761">
    <property type="entry name" value="ATP-grasp"/>
</dbReference>
<dbReference type="GO" id="GO:0034028">
    <property type="term" value="F:5-(carboxyamino)imidazole ribonucleotide synthase activity"/>
    <property type="evidence" value="ECO:0007669"/>
    <property type="project" value="UniProtKB-UniRule"/>
</dbReference>
<dbReference type="Pfam" id="PF02222">
    <property type="entry name" value="ATP-grasp"/>
    <property type="match status" value="1"/>
</dbReference>
<evidence type="ECO:0000256" key="2">
    <source>
        <dbReference type="ARBA" id="ARBA00022755"/>
    </source>
</evidence>
<feature type="domain" description="ATP-grasp" evidence="5">
    <location>
        <begin position="110"/>
        <end position="292"/>
    </location>
</feature>
<organism evidence="6 7">
    <name type="scientific">Paraferrimonas haliotis</name>
    <dbReference type="NCBI Taxonomy" id="2013866"/>
    <lineage>
        <taxon>Bacteria</taxon>
        <taxon>Pseudomonadati</taxon>
        <taxon>Pseudomonadota</taxon>
        <taxon>Gammaproteobacteria</taxon>
        <taxon>Alteromonadales</taxon>
        <taxon>Ferrimonadaceae</taxon>
        <taxon>Paraferrimonas</taxon>
    </lineage>
</organism>
<feature type="binding site" evidence="4">
    <location>
        <begin position="262"/>
        <end position="263"/>
    </location>
    <ligand>
        <name>ATP</name>
        <dbReference type="ChEBI" id="CHEBI:30616"/>
    </ligand>
</feature>
<evidence type="ECO:0000256" key="4">
    <source>
        <dbReference type="HAMAP-Rule" id="MF_01928"/>
    </source>
</evidence>
<dbReference type="GO" id="GO:0006189">
    <property type="term" value="P:'de novo' IMP biosynthetic process"/>
    <property type="evidence" value="ECO:0007669"/>
    <property type="project" value="UniProtKB-UniRule"/>
</dbReference>
<dbReference type="InterPro" id="IPR003135">
    <property type="entry name" value="ATP-grasp_carboxylate-amine"/>
</dbReference>
<dbReference type="InterPro" id="IPR054350">
    <property type="entry name" value="PurT/PurK_preATP-grasp"/>
</dbReference>
<dbReference type="Pfam" id="PF22660">
    <property type="entry name" value="RS_preATP-grasp-like"/>
    <property type="match status" value="1"/>
</dbReference>
<evidence type="ECO:0000259" key="5">
    <source>
        <dbReference type="PROSITE" id="PS50975"/>
    </source>
</evidence>
<sequence length="364" mass="40239">MKVAIVGCGQLSRMMALAGIPLGVEFCFIKDDLSQDNRCINELGSIHDIPQNWQDAQQLQQWWQSLGNPDVITVEKEQVDIAFIRALNQLCPVYPNPDAIAVCQNRHNEKKTLAHLGIDSAAFVFEQSAAVVETQIGLPMVAKSCTEGYDGKNQWVLRNNADVEAFDASEHSNFIIEAFIPFQREVSQVSARDKQGNIKHYPITENVHQNGILKRSIAPAPGISQALTKAAQEAMEKLLVEMDYVGVLAIEFFDVNGRLMVNELAPRVHNSGHWTQLGSLTCQFENHVRAITGQALGDVGILGKAGMFNLIGNPLPDTHSLSAAAKLNWYNKTVKPNRKLGHINCIADSYERLNSLLDDIDSKV</sequence>
<proteinExistence type="inferred from homology"/>
<dbReference type="GO" id="GO:0046872">
    <property type="term" value="F:metal ion binding"/>
    <property type="evidence" value="ECO:0007669"/>
    <property type="project" value="InterPro"/>
</dbReference>
<evidence type="ECO:0000313" key="7">
    <source>
        <dbReference type="Proteomes" id="UP001157439"/>
    </source>
</evidence>
<dbReference type="GO" id="GO:0004638">
    <property type="term" value="F:phosphoribosylaminoimidazole carboxylase activity"/>
    <property type="evidence" value="ECO:0007669"/>
    <property type="project" value="InterPro"/>
</dbReference>
<reference evidence="6 7" key="1">
    <citation type="journal article" date="2014" name="Int. J. Syst. Evol. Microbiol.">
        <title>Complete genome sequence of Corynebacterium casei LMG S-19264T (=DSM 44701T), isolated from a smear-ripened cheese.</title>
        <authorList>
            <consortium name="US DOE Joint Genome Institute (JGI-PGF)"/>
            <person name="Walter F."/>
            <person name="Albersmeier A."/>
            <person name="Kalinowski J."/>
            <person name="Ruckert C."/>
        </authorList>
    </citation>
    <scope>NUCLEOTIDE SEQUENCE [LARGE SCALE GENOMIC DNA]</scope>
    <source>
        <strain evidence="6 7">NBRC 112785</strain>
    </source>
</reference>
<dbReference type="EMBL" id="BSPO01000002">
    <property type="protein sequence ID" value="GLS83004.1"/>
    <property type="molecule type" value="Genomic_DNA"/>
</dbReference>
<keyword evidence="7" id="KW-1185">Reference proteome</keyword>
<keyword evidence="1 4" id="KW-0547">Nucleotide-binding</keyword>
<feature type="binding site" evidence="4">
    <location>
        <begin position="177"/>
        <end position="180"/>
    </location>
    <ligand>
        <name>ATP</name>
        <dbReference type="ChEBI" id="CHEBI:30616"/>
    </ligand>
</feature>
<dbReference type="SUPFAM" id="SSF56059">
    <property type="entry name" value="Glutathione synthetase ATP-binding domain-like"/>
    <property type="match status" value="1"/>
</dbReference>
<dbReference type="InterPro" id="IPR011054">
    <property type="entry name" value="Rudment_hybrid_motif"/>
</dbReference>
<dbReference type="InterPro" id="IPR005875">
    <property type="entry name" value="PurK"/>
</dbReference>
<evidence type="ECO:0000256" key="3">
    <source>
        <dbReference type="ARBA" id="ARBA00022840"/>
    </source>
</evidence>
<evidence type="ECO:0000313" key="6">
    <source>
        <dbReference type="EMBL" id="GLS83004.1"/>
    </source>
</evidence>
<dbReference type="InterPro" id="IPR016185">
    <property type="entry name" value="PreATP-grasp_dom_sf"/>
</dbReference>
<dbReference type="RefSeq" id="WP_095497423.1">
    <property type="nucleotide sequence ID" value="NZ_BSPO01000002.1"/>
</dbReference>
<dbReference type="Proteomes" id="UP001157439">
    <property type="component" value="Unassembled WGS sequence"/>
</dbReference>
<dbReference type="Pfam" id="PF17769">
    <property type="entry name" value="PurK_C"/>
    <property type="match status" value="1"/>
</dbReference>
<comment type="caution">
    <text evidence="6">The sequence shown here is derived from an EMBL/GenBank/DDBJ whole genome shotgun (WGS) entry which is preliminary data.</text>
</comment>
<protein>
    <recommendedName>
        <fullName evidence="4">N5-carboxyaminoimidazole ribonucleotide synthase</fullName>
        <shortName evidence="4">N5-CAIR synthase</shortName>
        <ecNumber evidence="4">6.3.4.18</ecNumber>
    </recommendedName>
    <alternativeName>
        <fullName evidence="4">5-(carboxyamino)imidazole ribonucleotide synthetase</fullName>
    </alternativeName>
</protein>
<dbReference type="GO" id="GO:0005524">
    <property type="term" value="F:ATP binding"/>
    <property type="evidence" value="ECO:0007669"/>
    <property type="project" value="UniProtKB-UniRule"/>
</dbReference>
<comment type="similarity">
    <text evidence="4">Belongs to the PurK/PurT family.</text>
</comment>
<evidence type="ECO:0000256" key="1">
    <source>
        <dbReference type="ARBA" id="ARBA00022741"/>
    </source>
</evidence>
<comment type="pathway">
    <text evidence="4">Purine metabolism; IMP biosynthesis via de novo pathway; 5-amino-1-(5-phospho-D-ribosyl)imidazole-4-carboxylate from 5-amino-1-(5-phospho-D-ribosyl)imidazole (N5-CAIR route): step 1/2.</text>
</comment>
<comment type="catalytic activity">
    <reaction evidence="4">
        <text>5-amino-1-(5-phospho-beta-D-ribosyl)imidazole + hydrogencarbonate + ATP = 5-carboxyamino-1-(5-phospho-D-ribosyl)imidazole + ADP + phosphate + 2 H(+)</text>
        <dbReference type="Rhea" id="RHEA:19317"/>
        <dbReference type="ChEBI" id="CHEBI:15378"/>
        <dbReference type="ChEBI" id="CHEBI:17544"/>
        <dbReference type="ChEBI" id="CHEBI:30616"/>
        <dbReference type="ChEBI" id="CHEBI:43474"/>
        <dbReference type="ChEBI" id="CHEBI:58730"/>
        <dbReference type="ChEBI" id="CHEBI:137981"/>
        <dbReference type="ChEBI" id="CHEBI:456216"/>
        <dbReference type="EC" id="6.3.4.18"/>
    </reaction>
</comment>
<feature type="binding site" evidence="4">
    <location>
        <position position="143"/>
    </location>
    <ligand>
        <name>ATP</name>
        <dbReference type="ChEBI" id="CHEBI:30616"/>
    </ligand>
</feature>
<comment type="subunit">
    <text evidence="4">Homodimer.</text>
</comment>
<dbReference type="EC" id="6.3.4.18" evidence="4"/>
<comment type="function">
    <text evidence="4">Catalyzes the ATP-dependent conversion of 5-aminoimidazole ribonucleotide (AIR) and HCO(3)(-) to N5-carboxyaminoimidazole ribonucleotide (N5-CAIR).</text>
</comment>
<feature type="binding site" evidence="4">
    <location>
        <position position="208"/>
    </location>
    <ligand>
        <name>ATP</name>
        <dbReference type="ChEBI" id="CHEBI:30616"/>
    </ligand>
</feature>
<feature type="binding site" evidence="4">
    <location>
        <position position="106"/>
    </location>
    <ligand>
        <name>ATP</name>
        <dbReference type="ChEBI" id="CHEBI:30616"/>
    </ligand>
</feature>
<comment type="caution">
    <text evidence="4">Lacks conserved residue(s) required for the propagation of feature annotation.</text>
</comment>
<dbReference type="PROSITE" id="PS50975">
    <property type="entry name" value="ATP_GRASP"/>
    <property type="match status" value="1"/>
</dbReference>
<dbReference type="Gene3D" id="3.40.50.20">
    <property type="match status" value="1"/>
</dbReference>
<keyword evidence="3 4" id="KW-0067">ATP-binding</keyword>
<dbReference type="PANTHER" id="PTHR11609:SF5">
    <property type="entry name" value="PHOSPHORIBOSYLAMINOIMIDAZOLE CARBOXYLASE"/>
    <property type="match status" value="1"/>
</dbReference>